<organism evidence="2 3">
    <name type="scientific">Buteo japonicus</name>
    <dbReference type="NCBI Taxonomy" id="224669"/>
    <lineage>
        <taxon>Eukaryota</taxon>
        <taxon>Metazoa</taxon>
        <taxon>Chordata</taxon>
        <taxon>Craniata</taxon>
        <taxon>Vertebrata</taxon>
        <taxon>Euteleostomi</taxon>
        <taxon>Archelosauria</taxon>
        <taxon>Archosauria</taxon>
        <taxon>Dinosauria</taxon>
        <taxon>Saurischia</taxon>
        <taxon>Theropoda</taxon>
        <taxon>Coelurosauria</taxon>
        <taxon>Aves</taxon>
        <taxon>Neognathae</taxon>
        <taxon>Neoaves</taxon>
        <taxon>Telluraves</taxon>
        <taxon>Accipitrimorphae</taxon>
        <taxon>Accipitriformes</taxon>
        <taxon>Accipitridae</taxon>
        <taxon>Accipitrinae</taxon>
        <taxon>Buteo</taxon>
    </lineage>
</organism>
<reference evidence="2" key="2">
    <citation type="submission" date="2025-09" db="UniProtKB">
        <authorList>
            <consortium name="Ensembl"/>
        </authorList>
    </citation>
    <scope>IDENTIFICATION</scope>
</reference>
<proteinExistence type="predicted"/>
<keyword evidence="1" id="KW-1133">Transmembrane helix</keyword>
<feature type="transmembrane region" description="Helical" evidence="1">
    <location>
        <begin position="49"/>
        <end position="72"/>
    </location>
</feature>
<reference evidence="2" key="1">
    <citation type="submission" date="2025-08" db="UniProtKB">
        <authorList>
            <consortium name="Ensembl"/>
        </authorList>
    </citation>
    <scope>IDENTIFICATION</scope>
</reference>
<feature type="transmembrane region" description="Helical" evidence="1">
    <location>
        <begin position="7"/>
        <end position="29"/>
    </location>
</feature>
<accession>A0A8B9Z3C2</accession>
<evidence type="ECO:0000313" key="2">
    <source>
        <dbReference type="Ensembl" id="ENSBJAP00000003625.1"/>
    </source>
</evidence>
<sequence>MGTIQGYGFLSALTAFPGLGISQVGPAMTSEFLPSYSQGSRAMKCAPKAGWILVGFGVAISLLLAIFVLALANSNRKVWGFSGSKRMPCHRKKAQESEVMFPVQAQAVSVHEATRETKPSCCKTAAQEGWFPSFLKEVPSGCRGPGQGPALLNCHTLFIKAFGK</sequence>
<keyword evidence="1" id="KW-0472">Membrane</keyword>
<evidence type="ECO:0000256" key="1">
    <source>
        <dbReference type="SAM" id="Phobius"/>
    </source>
</evidence>
<keyword evidence="3" id="KW-1185">Reference proteome</keyword>
<dbReference type="Proteomes" id="UP000694555">
    <property type="component" value="Unplaced"/>
</dbReference>
<dbReference type="Ensembl" id="ENSBJAT00000003711.1">
    <property type="protein sequence ID" value="ENSBJAP00000003625.1"/>
    <property type="gene ID" value="ENSBJAG00000002631.1"/>
</dbReference>
<name>A0A8B9Z3C2_9AVES</name>
<dbReference type="AlphaFoldDB" id="A0A8B9Z3C2"/>
<keyword evidence="1" id="KW-0812">Transmembrane</keyword>
<protein>
    <submittedName>
        <fullName evidence="2">Uncharacterized protein</fullName>
    </submittedName>
</protein>
<evidence type="ECO:0000313" key="3">
    <source>
        <dbReference type="Proteomes" id="UP000694555"/>
    </source>
</evidence>